<organism evidence="1 2">
    <name type="scientific">Brassica napus</name>
    <name type="common">Rape</name>
    <dbReference type="NCBI Taxonomy" id="3708"/>
    <lineage>
        <taxon>Eukaryota</taxon>
        <taxon>Viridiplantae</taxon>
        <taxon>Streptophyta</taxon>
        <taxon>Embryophyta</taxon>
        <taxon>Tracheophyta</taxon>
        <taxon>Spermatophyta</taxon>
        <taxon>Magnoliopsida</taxon>
        <taxon>eudicotyledons</taxon>
        <taxon>Gunneridae</taxon>
        <taxon>Pentapetalae</taxon>
        <taxon>rosids</taxon>
        <taxon>malvids</taxon>
        <taxon>Brassicales</taxon>
        <taxon>Brassicaceae</taxon>
        <taxon>Brassiceae</taxon>
        <taxon>Brassica</taxon>
    </lineage>
</organism>
<evidence type="ECO:0000313" key="2">
    <source>
        <dbReference type="Proteomes" id="UP000824890"/>
    </source>
</evidence>
<dbReference type="Proteomes" id="UP000824890">
    <property type="component" value="Unassembled WGS sequence"/>
</dbReference>
<gene>
    <name evidence="1" type="ORF">HID58_069773</name>
</gene>
<reference evidence="1 2" key="1">
    <citation type="submission" date="2021-05" db="EMBL/GenBank/DDBJ databases">
        <title>Genome Assembly of Synthetic Allotetraploid Brassica napus Reveals Homoeologous Exchanges between Subgenomes.</title>
        <authorList>
            <person name="Davis J.T."/>
        </authorList>
    </citation>
    <scope>NUCLEOTIDE SEQUENCE [LARGE SCALE GENOMIC DNA]</scope>
    <source>
        <strain evidence="2">cv. Da-Ae</strain>
        <tissue evidence="1">Seedling</tissue>
    </source>
</reference>
<comment type="caution">
    <text evidence="1">The sequence shown here is derived from an EMBL/GenBank/DDBJ whole genome shotgun (WGS) entry which is preliminary data.</text>
</comment>
<accession>A0ABQ7YWX6</accession>
<protein>
    <submittedName>
        <fullName evidence="1">Uncharacterized protein</fullName>
    </submittedName>
</protein>
<name>A0ABQ7YWX6_BRANA</name>
<evidence type="ECO:0000313" key="1">
    <source>
        <dbReference type="EMBL" id="KAH0872411.1"/>
    </source>
</evidence>
<proteinExistence type="predicted"/>
<sequence length="93" mass="10792">MTCVRNSHTKVGETSSIDFHNYMEEKFTSSDSRKVYQQGNNSAYHYMKVVEGCLENNNLEAHTISKQLMVDTKNQCIFMELSYWNGRCKKLLG</sequence>
<keyword evidence="2" id="KW-1185">Reference proteome</keyword>
<dbReference type="EMBL" id="JAGKQM010000016">
    <property type="protein sequence ID" value="KAH0872411.1"/>
    <property type="molecule type" value="Genomic_DNA"/>
</dbReference>